<comment type="caution">
    <text evidence="3">The sequence shown here is derived from an EMBL/GenBank/DDBJ whole genome shotgun (WGS) entry which is preliminary data.</text>
</comment>
<dbReference type="Proteomes" id="UP001235664">
    <property type="component" value="Unassembled WGS sequence"/>
</dbReference>
<dbReference type="Pfam" id="PF07332">
    <property type="entry name" value="Phage_holin_3_6"/>
    <property type="match status" value="1"/>
</dbReference>
<keyword evidence="4" id="KW-1185">Reference proteome</keyword>
<accession>A0ABT9H7M5</accession>
<gene>
    <name evidence="3" type="ORF">Q9K01_06735</name>
</gene>
<keyword evidence="2" id="KW-0812">Transmembrane</keyword>
<feature type="region of interest" description="Disordered" evidence="1">
    <location>
        <begin position="1"/>
        <end position="36"/>
    </location>
</feature>
<organism evidence="3 4">
    <name type="scientific">Qipengyuania benthica</name>
    <dbReference type="NCBI Taxonomy" id="3067651"/>
    <lineage>
        <taxon>Bacteria</taxon>
        <taxon>Pseudomonadati</taxon>
        <taxon>Pseudomonadota</taxon>
        <taxon>Alphaproteobacteria</taxon>
        <taxon>Sphingomonadales</taxon>
        <taxon>Erythrobacteraceae</taxon>
        <taxon>Qipengyuania</taxon>
    </lineage>
</organism>
<feature type="transmembrane region" description="Helical" evidence="2">
    <location>
        <begin position="73"/>
        <end position="101"/>
    </location>
</feature>
<protein>
    <submittedName>
        <fullName evidence="3">Phage holin family protein</fullName>
    </submittedName>
</protein>
<reference evidence="3 4" key="1">
    <citation type="submission" date="2023-08" db="EMBL/GenBank/DDBJ databases">
        <title>genomic of DY56.</title>
        <authorList>
            <person name="Wang Y."/>
        </authorList>
    </citation>
    <scope>NUCLEOTIDE SEQUENCE [LARGE SCALE GENOMIC DNA]</scope>
    <source>
        <strain evidence="3 4">DY56-A-20</strain>
    </source>
</reference>
<keyword evidence="2" id="KW-0472">Membrane</keyword>
<proteinExistence type="predicted"/>
<dbReference type="EMBL" id="JAVAIL010000002">
    <property type="protein sequence ID" value="MDP4539314.1"/>
    <property type="molecule type" value="Genomic_DNA"/>
</dbReference>
<evidence type="ECO:0000313" key="3">
    <source>
        <dbReference type="EMBL" id="MDP4539314.1"/>
    </source>
</evidence>
<evidence type="ECO:0000313" key="4">
    <source>
        <dbReference type="Proteomes" id="UP001235664"/>
    </source>
</evidence>
<dbReference type="RefSeq" id="WP_305929450.1">
    <property type="nucleotide sequence ID" value="NZ_JAVAIL010000002.1"/>
</dbReference>
<name>A0ABT9H7M5_9SPHN</name>
<keyword evidence="2" id="KW-1133">Transmembrane helix</keyword>
<feature type="transmembrane region" description="Helical" evidence="2">
    <location>
        <begin position="107"/>
        <end position="127"/>
    </location>
</feature>
<dbReference type="InterPro" id="IPR009937">
    <property type="entry name" value="Phage_holin_3_6"/>
</dbReference>
<sequence>MTALDSETEPRQSPVGTTDLPEQYEGEEREAGPPPPSLFDDLVALFDDGKTYAQAELAYQKSRAGFVANRVKFLVAYGAAALGVFHLALIALTVGLVIALIPLVGPWLATAIVTLALVVVGVVLLSMMKKKVDDIRSALAEDHE</sequence>
<evidence type="ECO:0000256" key="2">
    <source>
        <dbReference type="SAM" id="Phobius"/>
    </source>
</evidence>
<evidence type="ECO:0000256" key="1">
    <source>
        <dbReference type="SAM" id="MobiDB-lite"/>
    </source>
</evidence>